<evidence type="ECO:0000313" key="5">
    <source>
        <dbReference type="Proteomes" id="UP001595685"/>
    </source>
</evidence>
<dbReference type="InterPro" id="IPR003870">
    <property type="entry name" value="DUF222"/>
</dbReference>
<reference evidence="5" key="1">
    <citation type="journal article" date="2019" name="Int. J. Syst. Evol. Microbiol.">
        <title>The Global Catalogue of Microorganisms (GCM) 10K type strain sequencing project: providing services to taxonomists for standard genome sequencing and annotation.</title>
        <authorList>
            <consortium name="The Broad Institute Genomics Platform"/>
            <consortium name="The Broad Institute Genome Sequencing Center for Infectious Disease"/>
            <person name="Wu L."/>
            <person name="Ma J."/>
        </authorList>
    </citation>
    <scope>NUCLEOTIDE SEQUENCE [LARGE SCALE GENOMIC DNA]</scope>
    <source>
        <strain evidence="5">NCAIM B.02333</strain>
    </source>
</reference>
<dbReference type="Gene3D" id="1.10.30.50">
    <property type="match status" value="1"/>
</dbReference>
<dbReference type="RefSeq" id="WP_340289134.1">
    <property type="nucleotide sequence ID" value="NZ_JBBEOI010000005.1"/>
</dbReference>
<sequence>MSSGELAAHVLALTGVLTDLQGSLAPEQVWHASDDEVLQACRDIAAQRARADAAYLSLVAEVDRRRAASGARTGTGGGTSLGSTTEGLLRSAALLSAGQARRDVAAAHALHGHSTDRGTTEPPVLPVLASQLADGSITREHVDVAVRCLDRIPRHLRGTPGDASPVTSEQLGATVRDVVVTLVSEVAGTGTARDLDRACRAVLDHLDPDGGDRYDPVAYERRYLDMSTDSTGMLLGRFQLDAAAGLALRAAVDAHSAPSPTVDGLRDPRSARQRRADALVLVAEAARGTSAPVRGEPPRVVVHVTPEQLAGGASTWAGSAWSESGETVGRASARRLSCDAVLHRVVVPPAAGPLELGREERLASRTQRRALASRDRGCVVPGCGAPPAACDAHHLVHWADGGSTDLDNLVLLCGSHHTAVHAGVWAVAVCADGIPEVIPPRWVDPEQRPRRLAHHLVAAVARAAATATAASGRPATADAADHASPDEPTASASGRPRLTLVHPLLDLYAHPAPPSAPAGAVELHLTRLLDTG</sequence>
<dbReference type="CDD" id="cd00085">
    <property type="entry name" value="HNHc"/>
    <property type="match status" value="1"/>
</dbReference>
<gene>
    <name evidence="4" type="ORF">ACFOLH_00260</name>
</gene>
<evidence type="ECO:0000256" key="2">
    <source>
        <dbReference type="SAM" id="MobiDB-lite"/>
    </source>
</evidence>
<evidence type="ECO:0000313" key="4">
    <source>
        <dbReference type="EMBL" id="MFC3686768.1"/>
    </source>
</evidence>
<dbReference type="InterPro" id="IPR002711">
    <property type="entry name" value="HNH"/>
</dbReference>
<feature type="region of interest" description="Disordered" evidence="2">
    <location>
        <begin position="468"/>
        <end position="496"/>
    </location>
</feature>
<comment type="caution">
    <text evidence="4">The sequence shown here is derived from an EMBL/GenBank/DDBJ whole genome shotgun (WGS) entry which is preliminary data.</text>
</comment>
<protein>
    <submittedName>
        <fullName evidence="4">DUF222 domain-containing protein</fullName>
    </submittedName>
</protein>
<dbReference type="Pfam" id="PF01844">
    <property type="entry name" value="HNH"/>
    <property type="match status" value="1"/>
</dbReference>
<keyword evidence="5" id="KW-1185">Reference proteome</keyword>
<evidence type="ECO:0000256" key="1">
    <source>
        <dbReference type="ARBA" id="ARBA00023450"/>
    </source>
</evidence>
<organism evidence="4 5">
    <name type="scientific">Aquipuribacter hungaricus</name>
    <dbReference type="NCBI Taxonomy" id="545624"/>
    <lineage>
        <taxon>Bacteria</taxon>
        <taxon>Bacillati</taxon>
        <taxon>Actinomycetota</taxon>
        <taxon>Actinomycetes</taxon>
        <taxon>Micrococcales</taxon>
        <taxon>Intrasporangiaceae</taxon>
        <taxon>Aquipuribacter</taxon>
    </lineage>
</organism>
<dbReference type="SMART" id="SM00507">
    <property type="entry name" value="HNHc"/>
    <property type="match status" value="1"/>
</dbReference>
<dbReference type="InterPro" id="IPR003615">
    <property type="entry name" value="HNH_nuc"/>
</dbReference>
<accession>A0ABV7WC01</accession>
<dbReference type="Pfam" id="PF02720">
    <property type="entry name" value="DUF222"/>
    <property type="match status" value="1"/>
</dbReference>
<dbReference type="EMBL" id="JBHRWW010000001">
    <property type="protein sequence ID" value="MFC3686768.1"/>
    <property type="molecule type" value="Genomic_DNA"/>
</dbReference>
<evidence type="ECO:0000259" key="3">
    <source>
        <dbReference type="SMART" id="SM00507"/>
    </source>
</evidence>
<proteinExistence type="inferred from homology"/>
<feature type="domain" description="HNH nuclease" evidence="3">
    <location>
        <begin position="366"/>
        <end position="418"/>
    </location>
</feature>
<dbReference type="Proteomes" id="UP001595685">
    <property type="component" value="Unassembled WGS sequence"/>
</dbReference>
<comment type="similarity">
    <text evidence="1">Belongs to the Rv1128c/1148c/1588c/1702c/1945/3466 family.</text>
</comment>
<name>A0ABV7WC01_9MICO</name>
<feature type="compositionally biased region" description="Low complexity" evidence="2">
    <location>
        <begin position="468"/>
        <end position="478"/>
    </location>
</feature>